<accession>A0A2W4XQX4</accession>
<feature type="domain" description="BON" evidence="1">
    <location>
        <begin position="54"/>
        <end position="123"/>
    </location>
</feature>
<evidence type="ECO:0000313" key="2">
    <source>
        <dbReference type="EMBL" id="PZO58657.1"/>
    </source>
</evidence>
<dbReference type="EMBL" id="QBMP01000029">
    <property type="protein sequence ID" value="PZO58657.1"/>
    <property type="molecule type" value="Genomic_DNA"/>
</dbReference>
<sequence length="128" mass="13794">MEAEIMGVIRESSGLIASATAQPPSQFTAGADRPYGSIFRSSPPERIGIYGEYDYNGLANRVTHCFQQAIGDQAARLKVRQRGCVVILSGAVASRNLLNYAVNLANKVEGTALVELYKMTVIEDELAA</sequence>
<name>A0A2W4XQX4_9CYAN</name>
<dbReference type="AlphaFoldDB" id="A0A2W4XQX4"/>
<reference evidence="2 3" key="2">
    <citation type="submission" date="2018-06" db="EMBL/GenBank/DDBJ databases">
        <title>Metagenomic assembly of (sub)arctic Cyanobacteria and their associated microbiome from non-axenic cultures.</title>
        <authorList>
            <person name="Baurain D."/>
        </authorList>
    </citation>
    <scope>NUCLEOTIDE SEQUENCE [LARGE SCALE GENOMIC DNA]</scope>
    <source>
        <strain evidence="2">ULC027bin1</strain>
    </source>
</reference>
<protein>
    <submittedName>
        <fullName evidence="2">Phospholipid-binding protein</fullName>
    </submittedName>
</protein>
<gene>
    <name evidence="2" type="ORF">DCF15_04595</name>
</gene>
<dbReference type="InterPro" id="IPR007055">
    <property type="entry name" value="BON_dom"/>
</dbReference>
<dbReference type="Proteomes" id="UP000249794">
    <property type="component" value="Unassembled WGS sequence"/>
</dbReference>
<evidence type="ECO:0000313" key="3">
    <source>
        <dbReference type="Proteomes" id="UP000249794"/>
    </source>
</evidence>
<comment type="caution">
    <text evidence="2">The sequence shown here is derived from an EMBL/GenBank/DDBJ whole genome shotgun (WGS) entry which is preliminary data.</text>
</comment>
<evidence type="ECO:0000259" key="1">
    <source>
        <dbReference type="PROSITE" id="PS50914"/>
    </source>
</evidence>
<dbReference type="PROSITE" id="PS50914">
    <property type="entry name" value="BON"/>
    <property type="match status" value="1"/>
</dbReference>
<organism evidence="2 3">
    <name type="scientific">Phormidesmis priestleyi</name>
    <dbReference type="NCBI Taxonomy" id="268141"/>
    <lineage>
        <taxon>Bacteria</taxon>
        <taxon>Bacillati</taxon>
        <taxon>Cyanobacteriota</taxon>
        <taxon>Cyanophyceae</taxon>
        <taxon>Leptolyngbyales</taxon>
        <taxon>Leptolyngbyaceae</taxon>
        <taxon>Phormidesmis</taxon>
    </lineage>
</organism>
<reference evidence="3" key="1">
    <citation type="submission" date="2018-04" db="EMBL/GenBank/DDBJ databases">
        <authorList>
            <person name="Cornet L."/>
        </authorList>
    </citation>
    <scope>NUCLEOTIDE SEQUENCE [LARGE SCALE GENOMIC DNA]</scope>
</reference>
<proteinExistence type="predicted"/>